<evidence type="ECO:0000313" key="2">
    <source>
        <dbReference type="EMBL" id="KAF2672166.1"/>
    </source>
</evidence>
<dbReference type="EMBL" id="MU004232">
    <property type="protein sequence ID" value="KAF2672166.1"/>
    <property type="molecule type" value="Genomic_DNA"/>
</dbReference>
<dbReference type="AlphaFoldDB" id="A0A6A6UKB1"/>
<feature type="chain" id="PRO_5025508540" evidence="1">
    <location>
        <begin position="21"/>
        <end position="125"/>
    </location>
</feature>
<keyword evidence="3" id="KW-1185">Reference proteome</keyword>
<dbReference type="Proteomes" id="UP000799302">
    <property type="component" value="Unassembled WGS sequence"/>
</dbReference>
<gene>
    <name evidence="2" type="ORF">BT63DRAFT_190403</name>
</gene>
<organism evidence="2 3">
    <name type="scientific">Microthyrium microscopicum</name>
    <dbReference type="NCBI Taxonomy" id="703497"/>
    <lineage>
        <taxon>Eukaryota</taxon>
        <taxon>Fungi</taxon>
        <taxon>Dikarya</taxon>
        <taxon>Ascomycota</taxon>
        <taxon>Pezizomycotina</taxon>
        <taxon>Dothideomycetes</taxon>
        <taxon>Dothideomycetes incertae sedis</taxon>
        <taxon>Microthyriales</taxon>
        <taxon>Microthyriaceae</taxon>
        <taxon>Microthyrium</taxon>
    </lineage>
</organism>
<reference evidence="2" key="1">
    <citation type="journal article" date="2020" name="Stud. Mycol.">
        <title>101 Dothideomycetes genomes: a test case for predicting lifestyles and emergence of pathogens.</title>
        <authorList>
            <person name="Haridas S."/>
            <person name="Albert R."/>
            <person name="Binder M."/>
            <person name="Bloem J."/>
            <person name="Labutti K."/>
            <person name="Salamov A."/>
            <person name="Andreopoulos B."/>
            <person name="Baker S."/>
            <person name="Barry K."/>
            <person name="Bills G."/>
            <person name="Bluhm B."/>
            <person name="Cannon C."/>
            <person name="Castanera R."/>
            <person name="Culley D."/>
            <person name="Daum C."/>
            <person name="Ezra D."/>
            <person name="Gonzalez J."/>
            <person name="Henrissat B."/>
            <person name="Kuo A."/>
            <person name="Liang C."/>
            <person name="Lipzen A."/>
            <person name="Lutzoni F."/>
            <person name="Magnuson J."/>
            <person name="Mondo S."/>
            <person name="Nolan M."/>
            <person name="Ohm R."/>
            <person name="Pangilinan J."/>
            <person name="Park H.-J."/>
            <person name="Ramirez L."/>
            <person name="Alfaro M."/>
            <person name="Sun H."/>
            <person name="Tritt A."/>
            <person name="Yoshinaga Y."/>
            <person name="Zwiers L.-H."/>
            <person name="Turgeon B."/>
            <person name="Goodwin S."/>
            <person name="Spatafora J."/>
            <person name="Crous P."/>
            <person name="Grigoriev I."/>
        </authorList>
    </citation>
    <scope>NUCLEOTIDE SEQUENCE</scope>
    <source>
        <strain evidence="2">CBS 115976</strain>
    </source>
</reference>
<feature type="signal peptide" evidence="1">
    <location>
        <begin position="1"/>
        <end position="20"/>
    </location>
</feature>
<accession>A0A6A6UKB1</accession>
<keyword evidence="1" id="KW-0732">Signal</keyword>
<evidence type="ECO:0000313" key="3">
    <source>
        <dbReference type="Proteomes" id="UP000799302"/>
    </source>
</evidence>
<sequence length="125" mass="13014">MMWYPYTVALVATMLSSTLAACTITTGALTASLSTPKPNADCPCWTYTHSLRPFGCPPPASSLQCPTFSCLVTTTSYVPASNTACPATPTTTVYLPCLTGCPGCFVTTESITLGETCLPTPTQTA</sequence>
<evidence type="ECO:0000256" key="1">
    <source>
        <dbReference type="SAM" id="SignalP"/>
    </source>
</evidence>
<proteinExistence type="predicted"/>
<protein>
    <submittedName>
        <fullName evidence="2">Uncharacterized protein</fullName>
    </submittedName>
</protein>
<name>A0A6A6UKB1_9PEZI</name>